<gene>
    <name evidence="2" type="ORF">UV8b_02670</name>
</gene>
<keyword evidence="3" id="KW-1185">Reference proteome</keyword>
<dbReference type="AlphaFoldDB" id="A0A8E5HN61"/>
<organism evidence="2 3">
    <name type="scientific">Ustilaginoidea virens</name>
    <name type="common">Rice false smut fungus</name>
    <name type="synonym">Villosiclava virens</name>
    <dbReference type="NCBI Taxonomy" id="1159556"/>
    <lineage>
        <taxon>Eukaryota</taxon>
        <taxon>Fungi</taxon>
        <taxon>Dikarya</taxon>
        <taxon>Ascomycota</taxon>
        <taxon>Pezizomycotina</taxon>
        <taxon>Sordariomycetes</taxon>
        <taxon>Hypocreomycetidae</taxon>
        <taxon>Hypocreales</taxon>
        <taxon>Clavicipitaceae</taxon>
        <taxon>Ustilaginoidea</taxon>
    </lineage>
</organism>
<evidence type="ECO:0000313" key="2">
    <source>
        <dbReference type="EMBL" id="QUC18429.1"/>
    </source>
</evidence>
<protein>
    <submittedName>
        <fullName evidence="2">Uncharacterized protein</fullName>
    </submittedName>
</protein>
<dbReference type="Proteomes" id="UP000027002">
    <property type="component" value="Chromosome 2"/>
</dbReference>
<dbReference type="GeneID" id="66063448"/>
<accession>A0A8E5HN61</accession>
<feature type="region of interest" description="Disordered" evidence="1">
    <location>
        <begin position="674"/>
        <end position="700"/>
    </location>
</feature>
<feature type="region of interest" description="Disordered" evidence="1">
    <location>
        <begin position="1"/>
        <end position="24"/>
    </location>
</feature>
<evidence type="ECO:0000313" key="3">
    <source>
        <dbReference type="Proteomes" id="UP000027002"/>
    </source>
</evidence>
<feature type="compositionally biased region" description="Basic residues" evidence="1">
    <location>
        <begin position="1"/>
        <end position="14"/>
    </location>
</feature>
<proteinExistence type="predicted"/>
<dbReference type="EMBL" id="CP072754">
    <property type="protein sequence ID" value="QUC18429.1"/>
    <property type="molecule type" value="Genomic_DNA"/>
</dbReference>
<sequence>MAPKHKSWAKRKAGKNATQPSNAVNSVERYGMAESHARLLKHGFHHAVTLKKPHELEQEWLVMAEAAFKRPTLEQLKGAQFPAKHLITAMLLFRYGTKHAHPFKTPGIPSSENNLARILNTVDIGGQVANLIFAQGWHTVLKTALTSSTSWQAIADCAKIWDFYSSDLRTDGNSGVLLAVAAECLIGDMNRSHELDPYGLDFDNGLSSWCAEAIKVEREIYLSIYLIHGRISGKTGRGKSFHQRRESKKIVPVDFLANDIVVAIRKIRDVSRIWGDSQFISSPQTQLFEPQAIFSVERMKRMIEHISGQRTALKVLYFQRIPYLDRRMIAVILRACPNVKMIGIYDCPLIHFGDVVCLLDLIHEINAARRASGSPQVRGLDFYPKYHAGTPFATTHSATYGLTWGPHELDVVQRGFFGLVLKAFMKARRMGLGLLFDKDKAFCRYLRQVPNYPLAAPTFLDALHRYLEARDEESKRRATYDLLKPVRVGLETRIDHDWPKWYTTIMGKSLVFCSSCGYETLEEFFSAFARDMQPHRRVCAACTLQVWMDEEDDHLKSHKRSILDTLYPSWKGLEFNQDAPLPHQAKDIVRLRSTVSVRSDVDGVTADHEGAMYARPTLASLVRDNKVHSDSVQSLPTLAELLQGDQSKATWGQVYNKCSNLDIYCRAVRRLKREGKKDEPVKDQGGKPRTDGGMPDHVEELQPPKRAREGIPCHDFKSATLLYAGLTLKGWAGDRGGGVCERRG</sequence>
<dbReference type="KEGG" id="uvi:66063448"/>
<dbReference type="OrthoDB" id="5428138at2759"/>
<name>A0A8E5HN61_USTVR</name>
<dbReference type="RefSeq" id="XP_042996102.1">
    <property type="nucleotide sequence ID" value="XM_043140168.1"/>
</dbReference>
<evidence type="ECO:0000256" key="1">
    <source>
        <dbReference type="SAM" id="MobiDB-lite"/>
    </source>
</evidence>
<feature type="compositionally biased region" description="Basic and acidic residues" evidence="1">
    <location>
        <begin position="675"/>
        <end position="700"/>
    </location>
</feature>
<reference evidence="2" key="1">
    <citation type="submission" date="2020-03" db="EMBL/GenBank/DDBJ databases">
        <title>A mixture of massive structural variations and highly conserved coding sequences in Ustilaginoidea virens genome.</title>
        <authorList>
            <person name="Zhang K."/>
            <person name="Zhao Z."/>
            <person name="Zhang Z."/>
            <person name="Li Y."/>
            <person name="Hsiang T."/>
            <person name="Sun W."/>
        </authorList>
    </citation>
    <scope>NUCLEOTIDE SEQUENCE</scope>
    <source>
        <strain evidence="2">UV-8b</strain>
    </source>
</reference>